<dbReference type="Gene3D" id="3.10.450.50">
    <property type="match status" value="1"/>
</dbReference>
<evidence type="ECO:0000259" key="2">
    <source>
        <dbReference type="Pfam" id="PF12680"/>
    </source>
</evidence>
<feature type="chain" id="PRO_5005191094" description="SnoaL-like domain-containing protein" evidence="1">
    <location>
        <begin position="18"/>
        <end position="220"/>
    </location>
</feature>
<accession>A0A0G4GRU1</accession>
<dbReference type="Pfam" id="PF12680">
    <property type="entry name" value="SnoaL_2"/>
    <property type="match status" value="1"/>
</dbReference>
<dbReference type="CDD" id="cd00531">
    <property type="entry name" value="NTF2_like"/>
    <property type="match status" value="1"/>
</dbReference>
<dbReference type="PANTHER" id="PTHR33698">
    <property type="entry name" value="NUCLEAR TRANSPORT FACTOR 2 (NTF2)-LIKE PROTEIN"/>
    <property type="match status" value="1"/>
</dbReference>
<dbReference type="OrthoDB" id="201750at2759"/>
<protein>
    <recommendedName>
        <fullName evidence="2">SnoaL-like domain-containing protein</fullName>
    </recommendedName>
</protein>
<proteinExistence type="predicted"/>
<evidence type="ECO:0000256" key="1">
    <source>
        <dbReference type="SAM" id="SignalP"/>
    </source>
</evidence>
<dbReference type="PANTHER" id="PTHR33698:SF3">
    <property type="entry name" value="OS09G0266000 PROTEIN"/>
    <property type="match status" value="1"/>
</dbReference>
<feature type="domain" description="SnoaL-like" evidence="2">
    <location>
        <begin position="71"/>
        <end position="170"/>
    </location>
</feature>
<organism evidence="3 4">
    <name type="scientific">Vitrella brassicaformis (strain CCMP3155)</name>
    <dbReference type="NCBI Taxonomy" id="1169540"/>
    <lineage>
        <taxon>Eukaryota</taxon>
        <taxon>Sar</taxon>
        <taxon>Alveolata</taxon>
        <taxon>Colpodellida</taxon>
        <taxon>Vitrellaceae</taxon>
        <taxon>Vitrella</taxon>
    </lineage>
</organism>
<feature type="signal peptide" evidence="1">
    <location>
        <begin position="1"/>
        <end position="17"/>
    </location>
</feature>
<dbReference type="InterPro" id="IPR037401">
    <property type="entry name" value="SnoaL-like"/>
</dbReference>
<reference evidence="3 4" key="1">
    <citation type="submission" date="2014-11" db="EMBL/GenBank/DDBJ databases">
        <authorList>
            <person name="Zhu J."/>
            <person name="Qi W."/>
            <person name="Song R."/>
        </authorList>
    </citation>
    <scope>NUCLEOTIDE SEQUENCE [LARGE SCALE GENOMIC DNA]</scope>
</reference>
<keyword evidence="1" id="KW-0732">Signal</keyword>
<dbReference type="VEuPathDB" id="CryptoDB:Vbra_18497"/>
<gene>
    <name evidence="3" type="ORF">Vbra_18497</name>
</gene>
<keyword evidence="4" id="KW-1185">Reference proteome</keyword>
<name>A0A0G4GRU1_VITBC</name>
<dbReference type="InterPro" id="IPR032710">
    <property type="entry name" value="NTF2-like_dom_sf"/>
</dbReference>
<evidence type="ECO:0000313" key="3">
    <source>
        <dbReference type="EMBL" id="CEM33332.1"/>
    </source>
</evidence>
<sequence length="220" mass="24352">MPSSVLLLRCFIVASTAVTTVFSREASSQRESFIAPISTPLDRQKSAPPSRLNSLSLANLRRAGGGGRAVVEAYYEAMNNRDWETLEDLLDEDCTLSDWAMLSPFKSKRQVRAYFERLARSAPRDVVIQVEDITDGRTSFGVQSHFTMGGAPLPLTRMLSLISLSPEGKVLEIVDSAENMTKVGELGMSVILRFLPAYRLSRHVMPAFVTRILEPNVEGD</sequence>
<evidence type="ECO:0000313" key="4">
    <source>
        <dbReference type="Proteomes" id="UP000041254"/>
    </source>
</evidence>
<dbReference type="EMBL" id="CDMY01000781">
    <property type="protein sequence ID" value="CEM33332.1"/>
    <property type="molecule type" value="Genomic_DNA"/>
</dbReference>
<dbReference type="SUPFAM" id="SSF54427">
    <property type="entry name" value="NTF2-like"/>
    <property type="match status" value="1"/>
</dbReference>
<dbReference type="AlphaFoldDB" id="A0A0G4GRU1"/>
<dbReference type="InParanoid" id="A0A0G4GRU1"/>
<dbReference type="Proteomes" id="UP000041254">
    <property type="component" value="Unassembled WGS sequence"/>
</dbReference>